<dbReference type="Gene3D" id="3.30.70.1350">
    <property type="entry name" value="Cation efflux protein, cytoplasmic domain"/>
    <property type="match status" value="1"/>
</dbReference>
<evidence type="ECO:0000259" key="11">
    <source>
        <dbReference type="Pfam" id="PF01545"/>
    </source>
</evidence>
<keyword evidence="7" id="KW-0406">Ion transport</keyword>
<evidence type="ECO:0000256" key="3">
    <source>
        <dbReference type="ARBA" id="ARBA00022448"/>
    </source>
</evidence>
<dbReference type="PANTHER" id="PTHR11562">
    <property type="entry name" value="CATION EFFLUX PROTEIN/ ZINC TRANSPORTER"/>
    <property type="match status" value="1"/>
</dbReference>
<comment type="similarity">
    <text evidence="2">Belongs to the cation diffusion facilitator (CDF) transporter (TC 2.A.4) family. SLC30A subfamily.</text>
</comment>
<evidence type="ECO:0000256" key="2">
    <source>
        <dbReference type="ARBA" id="ARBA00008873"/>
    </source>
</evidence>
<keyword evidence="5" id="KW-0864">Zinc transport</keyword>
<evidence type="ECO:0000256" key="9">
    <source>
        <dbReference type="SAM" id="MobiDB-lite"/>
    </source>
</evidence>
<dbReference type="InterPro" id="IPR027469">
    <property type="entry name" value="Cation_efflux_TMD_sf"/>
</dbReference>
<proteinExistence type="inferred from homology"/>
<keyword evidence="4 10" id="KW-0812">Transmembrane</keyword>
<sequence length="313" mass="34787">MAHSHSHGHNHGHGHHHHHHGDLKGTKLAVTIFLNILITVGQAVGGLLSGSLSLLSDALHNFSDVVALLISYFANKLTKRPSCQRRTFGYKRAEIVAAMINSATLLVIAVFLIKEAVERLYSPIEIKSVTVMVLAGLSVLLNGASVLLIKDEADNNMNMRSAYLHLFTDMISSVAVLIGGAVMFYFKIYWVDSLLSIAVALYLIYSSYGLLTQTLKVLMQFAPSDIQLESVSQKVTEHPDVKGMHHAHLWQLNDNDTHLEAHIEFEKNIPISDTATVFDNLKKTLLDEFDINHVTFQAEFESPCAHTLIEDER</sequence>
<evidence type="ECO:0000259" key="12">
    <source>
        <dbReference type="Pfam" id="PF16916"/>
    </source>
</evidence>
<feature type="domain" description="Cation efflux protein transmembrane" evidence="11">
    <location>
        <begin position="29"/>
        <end position="219"/>
    </location>
</feature>
<evidence type="ECO:0000256" key="5">
    <source>
        <dbReference type="ARBA" id="ARBA00022906"/>
    </source>
</evidence>
<dbReference type="Pfam" id="PF01545">
    <property type="entry name" value="Cation_efflux"/>
    <property type="match status" value="1"/>
</dbReference>
<evidence type="ECO:0000313" key="14">
    <source>
        <dbReference type="Proteomes" id="UP001348817"/>
    </source>
</evidence>
<feature type="domain" description="Cation efflux protein cytoplasmic" evidence="12">
    <location>
        <begin position="223"/>
        <end position="299"/>
    </location>
</feature>
<name>A0AAU9CZT6_9BACT</name>
<keyword evidence="14" id="KW-1185">Reference proteome</keyword>
<dbReference type="EMBL" id="AP025316">
    <property type="protein sequence ID" value="BDD12024.1"/>
    <property type="molecule type" value="Genomic_DNA"/>
</dbReference>
<dbReference type="InterPro" id="IPR058533">
    <property type="entry name" value="Cation_efflux_TM"/>
</dbReference>
<geneLocation type="plasmid" evidence="13 14">
    <name>pFA2</name>
</geneLocation>
<dbReference type="PANTHER" id="PTHR11562:SF17">
    <property type="entry name" value="RE54080P-RELATED"/>
    <property type="match status" value="1"/>
</dbReference>
<dbReference type="NCBIfam" id="TIGR01297">
    <property type="entry name" value="CDF"/>
    <property type="match status" value="1"/>
</dbReference>
<evidence type="ECO:0000313" key="13">
    <source>
        <dbReference type="EMBL" id="BDD12024.1"/>
    </source>
</evidence>
<evidence type="ECO:0000256" key="10">
    <source>
        <dbReference type="SAM" id="Phobius"/>
    </source>
</evidence>
<evidence type="ECO:0000256" key="8">
    <source>
        <dbReference type="ARBA" id="ARBA00023136"/>
    </source>
</evidence>
<keyword evidence="5" id="KW-0862">Zinc</keyword>
<dbReference type="AlphaFoldDB" id="A0AAU9CZT6"/>
<feature type="transmembrane region" description="Helical" evidence="10">
    <location>
        <begin position="128"/>
        <end position="149"/>
    </location>
</feature>
<gene>
    <name evidence="13" type="primary">czcD_2</name>
    <name evidence="13" type="ORF">FUAX_44560</name>
</gene>
<dbReference type="InterPro" id="IPR036837">
    <property type="entry name" value="Cation_efflux_CTD_sf"/>
</dbReference>
<dbReference type="Gene3D" id="1.20.1510.10">
    <property type="entry name" value="Cation efflux protein transmembrane domain"/>
    <property type="match status" value="1"/>
</dbReference>
<evidence type="ECO:0000256" key="1">
    <source>
        <dbReference type="ARBA" id="ARBA00004141"/>
    </source>
</evidence>
<feature type="transmembrane region" description="Helical" evidence="10">
    <location>
        <begin position="28"/>
        <end position="52"/>
    </location>
</feature>
<dbReference type="GO" id="GO:0005385">
    <property type="term" value="F:zinc ion transmembrane transporter activity"/>
    <property type="evidence" value="ECO:0007669"/>
    <property type="project" value="TreeGrafter"/>
</dbReference>
<keyword evidence="6 10" id="KW-1133">Transmembrane helix</keyword>
<reference evidence="13 14" key="1">
    <citation type="submission" date="2021-12" db="EMBL/GenBank/DDBJ databases">
        <title>Genome sequencing of bacteria with rrn-lacking chromosome and rrn-plasmid.</title>
        <authorList>
            <person name="Anda M."/>
            <person name="Iwasaki W."/>
        </authorList>
    </citation>
    <scope>NUCLEOTIDE SEQUENCE [LARGE SCALE GENOMIC DNA]</scope>
    <source>
        <strain evidence="13 14">DSM 100852</strain>
        <plasmid evidence="13 14">pFA2</plasmid>
    </source>
</reference>
<evidence type="ECO:0000256" key="7">
    <source>
        <dbReference type="ARBA" id="ARBA00023065"/>
    </source>
</evidence>
<dbReference type="RefSeq" id="WP_338395173.1">
    <property type="nucleotide sequence ID" value="NZ_AP025316.1"/>
</dbReference>
<dbReference type="SUPFAM" id="SSF160240">
    <property type="entry name" value="Cation efflux protein cytoplasmic domain-like"/>
    <property type="match status" value="1"/>
</dbReference>
<keyword evidence="8 10" id="KW-0472">Membrane</keyword>
<evidence type="ECO:0000256" key="6">
    <source>
        <dbReference type="ARBA" id="ARBA00022989"/>
    </source>
</evidence>
<accession>A0AAU9CZT6</accession>
<dbReference type="SUPFAM" id="SSF161111">
    <property type="entry name" value="Cation efflux protein transmembrane domain-like"/>
    <property type="match status" value="1"/>
</dbReference>
<dbReference type="InterPro" id="IPR050681">
    <property type="entry name" value="CDF/SLC30A"/>
</dbReference>
<feature type="transmembrane region" description="Helical" evidence="10">
    <location>
        <begin position="95"/>
        <end position="113"/>
    </location>
</feature>
<feature type="region of interest" description="Disordered" evidence="9">
    <location>
        <begin position="1"/>
        <end position="22"/>
    </location>
</feature>
<dbReference type="GO" id="GO:0005886">
    <property type="term" value="C:plasma membrane"/>
    <property type="evidence" value="ECO:0007669"/>
    <property type="project" value="TreeGrafter"/>
</dbReference>
<dbReference type="Pfam" id="PF16916">
    <property type="entry name" value="ZT_dimer"/>
    <property type="match status" value="1"/>
</dbReference>
<protein>
    <submittedName>
        <fullName evidence="13">Cobalt transporter</fullName>
    </submittedName>
</protein>
<dbReference type="KEGG" id="fax:FUAX_44560"/>
<keyword evidence="3" id="KW-0813">Transport</keyword>
<feature type="transmembrane region" description="Helical" evidence="10">
    <location>
        <begin position="161"/>
        <end position="182"/>
    </location>
</feature>
<evidence type="ECO:0000256" key="4">
    <source>
        <dbReference type="ARBA" id="ARBA00022692"/>
    </source>
</evidence>
<dbReference type="Proteomes" id="UP001348817">
    <property type="component" value="Plasmid pFA2"/>
</dbReference>
<dbReference type="InterPro" id="IPR002524">
    <property type="entry name" value="Cation_efflux"/>
</dbReference>
<keyword evidence="13" id="KW-0614">Plasmid</keyword>
<feature type="transmembrane region" description="Helical" evidence="10">
    <location>
        <begin position="188"/>
        <end position="211"/>
    </location>
</feature>
<dbReference type="InterPro" id="IPR027470">
    <property type="entry name" value="Cation_efflux_CTD"/>
</dbReference>
<comment type="subcellular location">
    <subcellularLocation>
        <location evidence="1">Membrane</location>
        <topology evidence="1">Multi-pass membrane protein</topology>
    </subcellularLocation>
</comment>
<organism evidence="13 14">
    <name type="scientific">Fulvitalea axinellae</name>
    <dbReference type="NCBI Taxonomy" id="1182444"/>
    <lineage>
        <taxon>Bacteria</taxon>
        <taxon>Pseudomonadati</taxon>
        <taxon>Bacteroidota</taxon>
        <taxon>Cytophagia</taxon>
        <taxon>Cytophagales</taxon>
        <taxon>Persicobacteraceae</taxon>
        <taxon>Fulvitalea</taxon>
    </lineage>
</organism>
<feature type="compositionally biased region" description="Basic residues" evidence="9">
    <location>
        <begin position="1"/>
        <end position="21"/>
    </location>
</feature>